<evidence type="ECO:0000256" key="1">
    <source>
        <dbReference type="SAM" id="SignalP"/>
    </source>
</evidence>
<evidence type="ECO:0000313" key="2">
    <source>
        <dbReference type="EMBL" id="TLM97031.1"/>
    </source>
</evidence>
<gene>
    <name evidence="2" type="ORF">FDY95_03310</name>
</gene>
<name>A0A5R8WWZ0_9BACT</name>
<proteinExistence type="predicted"/>
<dbReference type="AlphaFoldDB" id="A0A5R8WWZ0"/>
<dbReference type="Proteomes" id="UP000305517">
    <property type="component" value="Unassembled WGS sequence"/>
</dbReference>
<evidence type="ECO:0000313" key="3">
    <source>
        <dbReference type="Proteomes" id="UP000305517"/>
    </source>
</evidence>
<dbReference type="RefSeq" id="WP_138075275.1">
    <property type="nucleotide sequence ID" value="NZ_VAJM01000001.1"/>
</dbReference>
<sequence>MYSKLFTALALLVASGNARAQTNCPAPALSVLRDNQPVPATGSALAPAVTLELKPNPQCPPEMRYQFTHAEVTLMRGIRPATPTLIAAKPELSLSAFMPLYQDGDWLYIFIPYKNLRVVGADGQAQPYTAPVTGADSNADNGIGFSWPLSRK</sequence>
<dbReference type="EMBL" id="VAJM01000001">
    <property type="protein sequence ID" value="TLM97031.1"/>
    <property type="molecule type" value="Genomic_DNA"/>
</dbReference>
<dbReference type="OrthoDB" id="884275at2"/>
<reference evidence="2 3" key="1">
    <citation type="submission" date="2019-05" db="EMBL/GenBank/DDBJ databases">
        <title>Hymenobacter edaphi sp. nov., isolated from abandoned arsenic-contaminated farmland soil.</title>
        <authorList>
            <person name="Nie L."/>
        </authorList>
    </citation>
    <scope>NUCLEOTIDE SEQUENCE [LARGE SCALE GENOMIC DNA]</scope>
    <source>
        <strain evidence="2 3">1-3-3-8</strain>
    </source>
</reference>
<protein>
    <submittedName>
        <fullName evidence="2">Uncharacterized protein</fullName>
    </submittedName>
</protein>
<keyword evidence="1" id="KW-0732">Signal</keyword>
<feature type="chain" id="PRO_5024394701" evidence="1">
    <location>
        <begin position="21"/>
        <end position="152"/>
    </location>
</feature>
<keyword evidence="3" id="KW-1185">Reference proteome</keyword>
<accession>A0A5R8WWZ0</accession>
<feature type="signal peptide" evidence="1">
    <location>
        <begin position="1"/>
        <end position="20"/>
    </location>
</feature>
<comment type="caution">
    <text evidence="2">The sequence shown here is derived from an EMBL/GenBank/DDBJ whole genome shotgun (WGS) entry which is preliminary data.</text>
</comment>
<organism evidence="2 3">
    <name type="scientific">Hymenobacter jeollabukensis</name>
    <dbReference type="NCBI Taxonomy" id="2025313"/>
    <lineage>
        <taxon>Bacteria</taxon>
        <taxon>Pseudomonadati</taxon>
        <taxon>Bacteroidota</taxon>
        <taxon>Cytophagia</taxon>
        <taxon>Cytophagales</taxon>
        <taxon>Hymenobacteraceae</taxon>
        <taxon>Hymenobacter</taxon>
    </lineage>
</organism>